<accession>A1K7I7</accession>
<evidence type="ECO:0000313" key="5">
    <source>
        <dbReference type="EMBL" id="CAL94792.1"/>
    </source>
</evidence>
<dbReference type="Proteomes" id="UP000002588">
    <property type="component" value="Chromosome"/>
</dbReference>
<dbReference type="GO" id="GO:0046872">
    <property type="term" value="F:metal ion binding"/>
    <property type="evidence" value="ECO:0007669"/>
    <property type="project" value="UniProtKB-KW"/>
</dbReference>
<evidence type="ECO:0000259" key="4">
    <source>
        <dbReference type="Pfam" id="PF05567"/>
    </source>
</evidence>
<protein>
    <submittedName>
        <fullName evidence="5">Type 4 pilus biogenesis protein</fullName>
    </submittedName>
</protein>
<dbReference type="KEGG" id="azo:azo2175"/>
<proteinExistence type="predicted"/>
<dbReference type="InterPro" id="IPR008707">
    <property type="entry name" value="B-propeller_PilY1"/>
</dbReference>
<evidence type="ECO:0000256" key="3">
    <source>
        <dbReference type="SAM" id="SignalP"/>
    </source>
</evidence>
<evidence type="ECO:0000256" key="2">
    <source>
        <dbReference type="ARBA" id="ARBA00022837"/>
    </source>
</evidence>
<keyword evidence="3" id="KW-0732">Signal</keyword>
<feature type="chain" id="PRO_5002635596" evidence="3">
    <location>
        <begin position="24"/>
        <end position="1124"/>
    </location>
</feature>
<feature type="signal peptide" evidence="3">
    <location>
        <begin position="1"/>
        <end position="23"/>
    </location>
</feature>
<feature type="domain" description="PilY1 beta-propeller" evidence="4">
    <location>
        <begin position="609"/>
        <end position="945"/>
    </location>
</feature>
<evidence type="ECO:0000256" key="1">
    <source>
        <dbReference type="ARBA" id="ARBA00022723"/>
    </source>
</evidence>
<dbReference type="Pfam" id="PF05567">
    <property type="entry name" value="T4P_PilY1"/>
    <property type="match status" value="1"/>
</dbReference>
<dbReference type="EMBL" id="AM406670">
    <property type="protein sequence ID" value="CAL94792.1"/>
    <property type="molecule type" value="Genomic_DNA"/>
</dbReference>
<gene>
    <name evidence="5" type="primary">pilY1A</name>
    <name evidence="5" type="ordered locus">azo2175</name>
</gene>
<name>A1K7I7_AZOSB</name>
<dbReference type="eggNOG" id="COG3419">
    <property type="taxonomic scope" value="Bacteria"/>
</dbReference>
<keyword evidence="2" id="KW-0106">Calcium</keyword>
<dbReference type="RefSeq" id="WP_011765906.1">
    <property type="nucleotide sequence ID" value="NC_008702.1"/>
</dbReference>
<keyword evidence="6" id="KW-1185">Reference proteome</keyword>
<dbReference type="HOGENOM" id="CLU_004773_1_0_4"/>
<reference evidence="5 6" key="1">
    <citation type="journal article" date="2006" name="Nat. Biotechnol.">
        <title>Complete genome of the mutualistic, N2-fixing grass endophyte Azoarcus sp. strain BH72.</title>
        <authorList>
            <person name="Krause A."/>
            <person name="Ramakumar A."/>
            <person name="Bartels D."/>
            <person name="Battistoni F."/>
            <person name="Bekel T."/>
            <person name="Boch J."/>
            <person name="Boehm M."/>
            <person name="Friedrich F."/>
            <person name="Hurek T."/>
            <person name="Krause L."/>
            <person name="Linke B."/>
            <person name="McHardy A.C."/>
            <person name="Sarkar A."/>
            <person name="Schneiker S."/>
            <person name="Syed A.A."/>
            <person name="Thauer R."/>
            <person name="Vorhoelter F.-J."/>
            <person name="Weidner S."/>
            <person name="Puehler A."/>
            <person name="Reinhold-Hurek B."/>
            <person name="Kaiser O."/>
            <person name="Goesmann A."/>
        </authorList>
    </citation>
    <scope>NUCLEOTIDE SEQUENCE [LARGE SCALE GENOMIC DNA]</scope>
    <source>
        <strain evidence="5 6">BH72</strain>
    </source>
</reference>
<evidence type="ECO:0000313" key="6">
    <source>
        <dbReference type="Proteomes" id="UP000002588"/>
    </source>
</evidence>
<dbReference type="AlphaFoldDB" id="A1K7I7"/>
<dbReference type="STRING" id="62928.azo2175"/>
<organism evidence="5 6">
    <name type="scientific">Azoarcus sp. (strain BH72)</name>
    <dbReference type="NCBI Taxonomy" id="418699"/>
    <lineage>
        <taxon>Bacteria</taxon>
        <taxon>Pseudomonadati</taxon>
        <taxon>Pseudomonadota</taxon>
        <taxon>Betaproteobacteria</taxon>
        <taxon>Rhodocyclales</taxon>
        <taxon>Zoogloeaceae</taxon>
        <taxon>Azoarcus</taxon>
    </lineage>
</organism>
<keyword evidence="1" id="KW-0479">Metal-binding</keyword>
<sequence>MKNVNKRLLWMAMLLALPPLGRAEDIDIYTTGSTSSSAPNVLLYLDNSSNWAANNQAWDKATVLAKCGTDTVCQGYVNTVFSTNSSLKQGQVEARALKLVLQELICTSNPALQNVNLGLMVANDAGTVDSNSVITGYIRRAVLPLSMTAVPPATTSTCADFIADLDTIYNDITNPAFKAASSLEYGAALFEVFKYFGGYAKTNGIEATVAGAPEGARGFGPVRYSKPISYEDVNAFTTASKTTYKSPIAEGQCGRNYLVMVGNQFPNQEWGTNQNATPATNTVMGYIGLTPSQLYSVAQKSSIRMADEWAAFLASTDVSSVSGFQPVNTFAINVYNSQPDAAQAALLDSIARNGGTGRGGAFTVGGDLKALVDAFKRIFTQIAAVNSAFASASLPISVNSQGTYLNQIYIGMFRPDGNSLPRWAGNLKQYQFALSGSGSAQTLYMADADGEPAIDNAETGFLLDCARSFWTTDSGTYWQSVTNTPASACTTTANNYSIYSDRPDGKIVEKGGVAQRIRSIASVSNRAIATCAAAPANCTSATAFSVGTNDQKKWIRGDNVGEYVLGDEVLELTDYGKGASVVRPTVHGDVVHSRPLALSYSDGNGGENVVVFYGANDGLFRAINGNKTGGGSELWAFMAPEFESKLTRLRANDPPVKYAGNLLSTATPKDYFFDGAIGAYVGPSSGDGTGSTVTYLYPSMRRGGNMIYAFNATTYPGTSAPTPMWRFGCDYTNAASPACVGTSSDQLGQTWSAPRVIRVRGQTDLFTIFGGGYDTCEDSETTTALRNCTTTSKGRGIFVVNATTGALVRYIDLGTSAGRVVADLVPVDVNRDGFTDVIYAADTSGNVWRINTSSPGAYNTGLAAASWSVTHLAQLGDWSSKSSNNRKFMYAPDVVQFGNYNIVLIGSGDREKPLRTSGTATLRNRFYGLWDNFALTGNAWTTIDDRTPCDTPDDATVATGCHLLDTTNTSLTSEYATLFNDPLLRPRGWVIDLDARTTAGPNEQVVTTPATVGGLVNFSTFQATKASEEACSNMGTARGYAACFLHGGATCDPDETVVNRSSEFVGGGIPPSPVTGIVEVDGKAVPFIIGGKPDSAGGSPLEGSKPKIPIKKDRKKVYRYKVVD</sequence>